<evidence type="ECO:0000313" key="16">
    <source>
        <dbReference type="EMBL" id="QQM68292.1"/>
    </source>
</evidence>
<evidence type="ECO:0000256" key="8">
    <source>
        <dbReference type="ARBA" id="ARBA00022989"/>
    </source>
</evidence>
<evidence type="ECO:0000256" key="15">
    <source>
        <dbReference type="RuleBase" id="RU003848"/>
    </source>
</evidence>
<dbReference type="HAMAP" id="MF_01398">
    <property type="entry name" value="ATP_synth_b_bprime"/>
    <property type="match status" value="1"/>
</dbReference>
<evidence type="ECO:0000256" key="3">
    <source>
        <dbReference type="ARBA" id="ARBA00022448"/>
    </source>
</evidence>
<dbReference type="GO" id="GO:0046933">
    <property type="term" value="F:proton-transporting ATP synthase activity, rotational mechanism"/>
    <property type="evidence" value="ECO:0007669"/>
    <property type="project" value="UniProtKB-UniRule"/>
</dbReference>
<evidence type="ECO:0000256" key="6">
    <source>
        <dbReference type="ARBA" id="ARBA00022692"/>
    </source>
</evidence>
<keyword evidence="10 14" id="KW-0472">Membrane</keyword>
<keyword evidence="5 14" id="KW-0138">CF(0)</keyword>
<dbReference type="AlphaFoldDB" id="A0A7T7S359"/>
<dbReference type="GO" id="GO:0005886">
    <property type="term" value="C:plasma membrane"/>
    <property type="evidence" value="ECO:0007669"/>
    <property type="project" value="UniProtKB-SubCell"/>
</dbReference>
<dbReference type="CDD" id="cd06503">
    <property type="entry name" value="ATP-synt_Fo_b"/>
    <property type="match status" value="1"/>
</dbReference>
<keyword evidence="11 14" id="KW-0066">ATP synthesis</keyword>
<dbReference type="GO" id="GO:0046961">
    <property type="term" value="F:proton-transporting ATPase activity, rotational mechanism"/>
    <property type="evidence" value="ECO:0007669"/>
    <property type="project" value="TreeGrafter"/>
</dbReference>
<dbReference type="NCBIfam" id="NF004412">
    <property type="entry name" value="PRK05759.1-3"/>
    <property type="match status" value="1"/>
</dbReference>
<dbReference type="EMBL" id="CP066802">
    <property type="protein sequence ID" value="QQM68292.1"/>
    <property type="molecule type" value="Genomic_DNA"/>
</dbReference>
<evidence type="ECO:0000256" key="4">
    <source>
        <dbReference type="ARBA" id="ARBA00022475"/>
    </source>
</evidence>
<comment type="similarity">
    <text evidence="2 14 15">Belongs to the ATPase B chain family.</text>
</comment>
<evidence type="ECO:0000313" key="17">
    <source>
        <dbReference type="Proteomes" id="UP000595895"/>
    </source>
</evidence>
<evidence type="ECO:0000256" key="5">
    <source>
        <dbReference type="ARBA" id="ARBA00022547"/>
    </source>
</evidence>
<keyword evidence="4 14" id="KW-1003">Cell membrane</keyword>
<evidence type="ECO:0000256" key="7">
    <source>
        <dbReference type="ARBA" id="ARBA00022781"/>
    </source>
</evidence>
<keyword evidence="7 14" id="KW-0375">Hydrogen ion transport</keyword>
<dbReference type="KEGG" id="awe:JG540_02915"/>
<accession>A0A7T7S359</accession>
<proteinExistence type="inferred from homology"/>
<gene>
    <name evidence="14" type="primary">atpF</name>
    <name evidence="16" type="ORF">JG540_02915</name>
</gene>
<dbReference type="Gene3D" id="6.10.250.1580">
    <property type="match status" value="1"/>
</dbReference>
<keyword evidence="17" id="KW-1185">Reference proteome</keyword>
<dbReference type="InterPro" id="IPR005864">
    <property type="entry name" value="ATP_synth_F0_bsu_bac"/>
</dbReference>
<dbReference type="InterPro" id="IPR002146">
    <property type="entry name" value="ATP_synth_b/b'su_bac/chlpt"/>
</dbReference>
<keyword evidence="3 14" id="KW-0813">Transport</keyword>
<dbReference type="SUPFAM" id="SSF81573">
    <property type="entry name" value="F1F0 ATP synthase subunit B, membrane domain"/>
    <property type="match status" value="1"/>
</dbReference>
<evidence type="ECO:0000256" key="2">
    <source>
        <dbReference type="ARBA" id="ARBA00005513"/>
    </source>
</evidence>
<evidence type="ECO:0000256" key="11">
    <source>
        <dbReference type="ARBA" id="ARBA00023310"/>
    </source>
</evidence>
<dbReference type="InterPro" id="IPR050059">
    <property type="entry name" value="ATP_synthase_B_chain"/>
</dbReference>
<keyword evidence="9 14" id="KW-0406">Ion transport</keyword>
<feature type="transmembrane region" description="Helical" evidence="14">
    <location>
        <begin position="35"/>
        <end position="54"/>
    </location>
</feature>
<reference evidence="16 17" key="1">
    <citation type="submission" date="2020-12" db="EMBL/GenBank/DDBJ databases">
        <authorList>
            <person name="Zhou J."/>
        </authorList>
    </citation>
    <scope>NUCLEOTIDE SEQUENCE [LARGE SCALE GENOMIC DNA]</scope>
    <source>
        <strain evidence="16 17">CCUG 61299</strain>
    </source>
</reference>
<sequence length="207" mass="21637">MTLSAALPLVLAAADHAGGGAPEGIWLFVPHVADLVWGTVCFAIIALALVKYALPRLNAVMDERAAKIEEGLALTEQVKQGQAEAEAQAARLVEAARVEAAHIRDKAQSEAKQIIAEARAAAAEEAGKALSAAQRQIQADKQAAQISLRSDVGMLAADLAEKIVGEQLQDTALSARVIDRFLDELEARPEAFSAADVAAATGEQGPQ</sequence>
<dbReference type="InterPro" id="IPR028987">
    <property type="entry name" value="ATP_synth_B-like_membr_sf"/>
</dbReference>
<evidence type="ECO:0000256" key="9">
    <source>
        <dbReference type="ARBA" id="ARBA00023065"/>
    </source>
</evidence>
<evidence type="ECO:0000256" key="10">
    <source>
        <dbReference type="ARBA" id="ARBA00023136"/>
    </source>
</evidence>
<dbReference type="Pfam" id="PF00430">
    <property type="entry name" value="ATP-synt_B"/>
    <property type="match status" value="1"/>
</dbReference>
<organism evidence="16 17">
    <name type="scientific">Actinomyces weissii</name>
    <dbReference type="NCBI Taxonomy" id="675090"/>
    <lineage>
        <taxon>Bacteria</taxon>
        <taxon>Bacillati</taxon>
        <taxon>Actinomycetota</taxon>
        <taxon>Actinomycetes</taxon>
        <taxon>Actinomycetales</taxon>
        <taxon>Actinomycetaceae</taxon>
        <taxon>Actinomyces</taxon>
    </lineage>
</organism>
<dbReference type="PANTHER" id="PTHR33445:SF1">
    <property type="entry name" value="ATP SYNTHASE SUBUNIT B"/>
    <property type="match status" value="1"/>
</dbReference>
<dbReference type="Proteomes" id="UP000595895">
    <property type="component" value="Chromosome"/>
</dbReference>
<dbReference type="GO" id="GO:0045259">
    <property type="term" value="C:proton-transporting ATP synthase complex"/>
    <property type="evidence" value="ECO:0007669"/>
    <property type="project" value="UniProtKB-KW"/>
</dbReference>
<evidence type="ECO:0000256" key="12">
    <source>
        <dbReference type="ARBA" id="ARBA00025198"/>
    </source>
</evidence>
<keyword evidence="6 14" id="KW-0812">Transmembrane</keyword>
<comment type="subunit">
    <text evidence="13 14">F-type ATPases have 2 components, F(1) - the catalytic core - and F(0) - the membrane proton channel. F(1) has five subunits: alpha(3), beta(3), gamma(1), delta(1), epsilon(1). F(0) has three main subunits: a(1), b(2) and c(10-14). The alpha and beta chains form an alternating ring which encloses part of the gamma chain. F(1) is attached to F(0) by a central stalk formed by the gamma and epsilon chains, while a peripheral stalk is formed by the delta and b chains.</text>
</comment>
<evidence type="ECO:0000256" key="1">
    <source>
        <dbReference type="ARBA" id="ARBA00004162"/>
    </source>
</evidence>
<dbReference type="PANTHER" id="PTHR33445">
    <property type="entry name" value="ATP SYNTHASE SUBUNIT B', CHLOROPLASTIC"/>
    <property type="match status" value="1"/>
</dbReference>
<comment type="subcellular location">
    <subcellularLocation>
        <location evidence="1 14">Cell membrane</location>
        <topology evidence="1 14">Single-pass membrane protein</topology>
    </subcellularLocation>
</comment>
<protein>
    <recommendedName>
        <fullName evidence="14">ATP synthase subunit b</fullName>
    </recommendedName>
    <alternativeName>
        <fullName evidence="14">ATP synthase F(0) sector subunit b</fullName>
    </alternativeName>
    <alternativeName>
        <fullName evidence="14">ATPase subunit I</fullName>
    </alternativeName>
    <alternativeName>
        <fullName evidence="14">F-type ATPase subunit b</fullName>
        <shortName evidence="14">F-ATPase subunit b</shortName>
    </alternativeName>
</protein>
<evidence type="ECO:0000256" key="13">
    <source>
        <dbReference type="ARBA" id="ARBA00025830"/>
    </source>
</evidence>
<dbReference type="RefSeq" id="WP_200278016.1">
    <property type="nucleotide sequence ID" value="NZ_CP066802.1"/>
</dbReference>
<name>A0A7T7S359_9ACTO</name>
<dbReference type="NCBIfam" id="TIGR01144">
    <property type="entry name" value="ATP_synt_b"/>
    <property type="match status" value="1"/>
</dbReference>
<keyword evidence="8 14" id="KW-1133">Transmembrane helix</keyword>
<comment type="function">
    <text evidence="12 14">F(1)F(0) ATP synthase produces ATP from ADP in the presence of a proton or sodium gradient. F-type ATPases consist of two structural domains, F(1) containing the extramembraneous catalytic core and F(0) containing the membrane proton channel, linked together by a central stalk and a peripheral stalk. During catalysis, ATP synthesis in the catalytic domain of F(1) is coupled via a rotary mechanism of the central stalk subunits to proton translocation.</text>
</comment>
<evidence type="ECO:0000256" key="14">
    <source>
        <dbReference type="HAMAP-Rule" id="MF_01398"/>
    </source>
</evidence>
<comment type="function">
    <text evidence="14">Component of the F(0) channel, it forms part of the peripheral stalk, linking F(1) to F(0).</text>
</comment>